<dbReference type="AlphaFoldDB" id="A0A8T2K6D0"/>
<evidence type="ECO:0000256" key="8">
    <source>
        <dbReference type="SAM" id="MobiDB-lite"/>
    </source>
</evidence>
<dbReference type="OrthoDB" id="8945512at2759"/>
<dbReference type="GO" id="GO:0007160">
    <property type="term" value="P:cell-matrix adhesion"/>
    <property type="evidence" value="ECO:0007669"/>
    <property type="project" value="TreeGrafter"/>
</dbReference>
<organism evidence="10 11">
    <name type="scientific">Hymenochirus boettgeri</name>
    <name type="common">Congo dwarf clawed frog</name>
    <dbReference type="NCBI Taxonomy" id="247094"/>
    <lineage>
        <taxon>Eukaryota</taxon>
        <taxon>Metazoa</taxon>
        <taxon>Chordata</taxon>
        <taxon>Craniata</taxon>
        <taxon>Vertebrata</taxon>
        <taxon>Euteleostomi</taxon>
        <taxon>Amphibia</taxon>
        <taxon>Batrachia</taxon>
        <taxon>Anura</taxon>
        <taxon>Pipoidea</taxon>
        <taxon>Pipidae</taxon>
        <taxon>Pipinae</taxon>
        <taxon>Hymenochirus</taxon>
    </lineage>
</organism>
<dbReference type="PRINTS" id="PR01700">
    <property type="entry name" value="CD34ANTIGEN"/>
</dbReference>
<comment type="caution">
    <text evidence="10">The sequence shown here is derived from an EMBL/GenBank/DDBJ whole genome shotgun (WGS) entry which is preliminary data.</text>
</comment>
<sequence>MVIVFCFRKLNEVYLMWSLLNSLTMLGTLASTTVSSTTPMNPGATQITSEKSIITTIYTTTPVYSRVAVSVLENTNDSRSTTTPASLNTTFSSEVYQTTMNITKGHPLTITMTTSSSENKSQDFNTTTYKTALQENFTTDATISESTNFSTANSIFHLLEESKPFTTSEPMKLTCQRLSDYKDNPEVVCLEYEKKVSCEDLKQDQQDKLRSVLCDVTNTSSSECHLTLYASETNHKCILWVPNAKSSKDVKEALRNHHSELQENGIKMKWDQISDHRTKSQKTMIALVTCGVLLAFFILVGYFFSNRESWTPGRQRLGEDSYYTEADSQGNTLVSVSAHSLDKTNNTDTKENGTGTTSTTNGHSKKKQSLSDTKV</sequence>
<feature type="compositionally biased region" description="Low complexity" evidence="8">
    <location>
        <begin position="343"/>
        <end position="362"/>
    </location>
</feature>
<keyword evidence="3" id="KW-0732">Signal</keyword>
<keyword evidence="2 9" id="KW-0812">Transmembrane</keyword>
<accession>A0A8T2K6D0</accession>
<dbReference type="PANTHER" id="PTHR16677:SF1">
    <property type="entry name" value="HEMATOPOIETIC PROGENITOR CELL ANTIGEN CD34"/>
    <property type="match status" value="1"/>
</dbReference>
<gene>
    <name evidence="10" type="ORF">GDO86_003270</name>
</gene>
<dbReference type="InterPro" id="IPR013836">
    <property type="entry name" value="CD34/Podocalyxin"/>
</dbReference>
<name>A0A8T2K6D0_9PIPI</name>
<keyword evidence="6 9" id="KW-0472">Membrane</keyword>
<keyword evidence="7" id="KW-0325">Glycoprotein</keyword>
<evidence type="ECO:0008006" key="12">
    <source>
        <dbReference type="Google" id="ProtNLM"/>
    </source>
</evidence>
<keyword evidence="4" id="KW-0130">Cell adhesion</keyword>
<evidence type="ECO:0000256" key="1">
    <source>
        <dbReference type="ARBA" id="ARBA00004479"/>
    </source>
</evidence>
<proteinExistence type="predicted"/>
<protein>
    <recommendedName>
        <fullName evidence="12">Hematopoietic progenitor cell antigen CD34</fullName>
    </recommendedName>
</protein>
<keyword evidence="5 9" id="KW-1133">Transmembrane helix</keyword>
<evidence type="ECO:0000256" key="7">
    <source>
        <dbReference type="ARBA" id="ARBA00023180"/>
    </source>
</evidence>
<feature type="transmembrane region" description="Helical" evidence="9">
    <location>
        <begin position="284"/>
        <end position="304"/>
    </location>
</feature>
<dbReference type="Pfam" id="PF06365">
    <property type="entry name" value="CD34_antigen"/>
    <property type="match status" value="1"/>
</dbReference>
<evidence type="ECO:0000313" key="11">
    <source>
        <dbReference type="Proteomes" id="UP000812440"/>
    </source>
</evidence>
<evidence type="ECO:0000256" key="3">
    <source>
        <dbReference type="ARBA" id="ARBA00022729"/>
    </source>
</evidence>
<dbReference type="GO" id="GO:0005886">
    <property type="term" value="C:plasma membrane"/>
    <property type="evidence" value="ECO:0007669"/>
    <property type="project" value="UniProtKB-ARBA"/>
</dbReference>
<evidence type="ECO:0000256" key="4">
    <source>
        <dbReference type="ARBA" id="ARBA00022889"/>
    </source>
</evidence>
<evidence type="ECO:0000256" key="6">
    <source>
        <dbReference type="ARBA" id="ARBA00023136"/>
    </source>
</evidence>
<dbReference type="EMBL" id="JAACNH010000002">
    <property type="protein sequence ID" value="KAG8450927.1"/>
    <property type="molecule type" value="Genomic_DNA"/>
</dbReference>
<dbReference type="Proteomes" id="UP000812440">
    <property type="component" value="Chromosome 2"/>
</dbReference>
<keyword evidence="11" id="KW-1185">Reference proteome</keyword>
<evidence type="ECO:0000256" key="9">
    <source>
        <dbReference type="SAM" id="Phobius"/>
    </source>
</evidence>
<feature type="region of interest" description="Disordered" evidence="8">
    <location>
        <begin position="339"/>
        <end position="375"/>
    </location>
</feature>
<evidence type="ECO:0000313" key="10">
    <source>
        <dbReference type="EMBL" id="KAG8450927.1"/>
    </source>
</evidence>
<reference evidence="10" key="1">
    <citation type="thesis" date="2020" institute="ProQuest LLC" country="789 East Eisenhower Parkway, Ann Arbor, MI, USA">
        <title>Comparative Genomics and Chromosome Evolution.</title>
        <authorList>
            <person name="Mudd A.B."/>
        </authorList>
    </citation>
    <scope>NUCLEOTIDE SEQUENCE</scope>
    <source>
        <strain evidence="10">Female2</strain>
        <tissue evidence="10">Blood</tissue>
    </source>
</reference>
<evidence type="ECO:0000256" key="5">
    <source>
        <dbReference type="ARBA" id="ARBA00022989"/>
    </source>
</evidence>
<evidence type="ECO:0000256" key="2">
    <source>
        <dbReference type="ARBA" id="ARBA00022692"/>
    </source>
</evidence>
<dbReference type="PANTHER" id="PTHR16677">
    <property type="entry name" value="HEMATOPOIETIC PROGENITOR CELL ANTIGEN CD34"/>
    <property type="match status" value="1"/>
</dbReference>
<dbReference type="InterPro" id="IPR008083">
    <property type="entry name" value="CD34"/>
</dbReference>
<comment type="subcellular location">
    <subcellularLocation>
        <location evidence="1">Membrane</location>
        <topology evidence="1">Single-pass type I membrane protein</topology>
    </subcellularLocation>
</comment>